<dbReference type="Proteomes" id="UP001251870">
    <property type="component" value="Unassembled WGS sequence"/>
</dbReference>
<dbReference type="SUPFAM" id="SSF53955">
    <property type="entry name" value="Lysozyme-like"/>
    <property type="match status" value="1"/>
</dbReference>
<name>A0ABU2DQW1_9MICC</name>
<dbReference type="Pfam" id="PF01476">
    <property type="entry name" value="LysM"/>
    <property type="match status" value="1"/>
</dbReference>
<dbReference type="SMART" id="SM00257">
    <property type="entry name" value="LysM"/>
    <property type="match status" value="1"/>
</dbReference>
<evidence type="ECO:0000313" key="6">
    <source>
        <dbReference type="EMBL" id="MDR8018700.1"/>
    </source>
</evidence>
<feature type="compositionally biased region" description="Low complexity" evidence="3">
    <location>
        <begin position="129"/>
        <end position="223"/>
    </location>
</feature>
<comment type="similarity">
    <text evidence="1">Belongs to the transglycosylase family. Rpf subfamily.</text>
</comment>
<proteinExistence type="inferred from homology"/>
<dbReference type="Pfam" id="PF06737">
    <property type="entry name" value="Transglycosylas"/>
    <property type="match status" value="1"/>
</dbReference>
<feature type="domain" description="LysM" evidence="5">
    <location>
        <begin position="226"/>
        <end position="271"/>
    </location>
</feature>
<protein>
    <submittedName>
        <fullName evidence="6">Transglycosylase family protein</fullName>
    </submittedName>
</protein>
<keyword evidence="2" id="KW-0378">Hydrolase</keyword>
<sequence>MQTKNNVKRIVGGGLAAATLAGVGVAATAPAASANVWDRLAECESGGNWSINTGNGYYGGLQFSQQSWNAAGGSGSPANASKAEQIRVAQNLHSMQGWGAWPSCSNQLGLHGESPSAGATSQGSNTGSAQESQQEQAPAQETEQEAAPQQEQAPAEETAPQQEETQQAPAQEQAPAQQETQEQAPAEQQAPAQQEAPAQDAAPQQEQAPAQETQQEAAPQVEASGETYTIQLGDTLKEIADAHGVSLEQLLEVNPEIQDANLIFAGEQLQLPAL</sequence>
<keyword evidence="7" id="KW-1185">Reference proteome</keyword>
<dbReference type="CDD" id="cd00118">
    <property type="entry name" value="LysM"/>
    <property type="match status" value="1"/>
</dbReference>
<dbReference type="InterPro" id="IPR010618">
    <property type="entry name" value="RPF"/>
</dbReference>
<accession>A0ABU2DQW1</accession>
<feature type="chain" id="PRO_5047218895" evidence="4">
    <location>
        <begin position="35"/>
        <end position="274"/>
    </location>
</feature>
<dbReference type="Gene3D" id="1.10.530.10">
    <property type="match status" value="1"/>
</dbReference>
<feature type="region of interest" description="Disordered" evidence="3">
    <location>
        <begin position="106"/>
        <end position="226"/>
    </location>
</feature>
<feature type="compositionally biased region" description="Polar residues" evidence="3">
    <location>
        <begin position="117"/>
        <end position="128"/>
    </location>
</feature>
<dbReference type="InterPro" id="IPR018392">
    <property type="entry name" value="LysM"/>
</dbReference>
<dbReference type="RefSeq" id="WP_310547677.1">
    <property type="nucleotide sequence ID" value="NZ_JAVKGR010000002.1"/>
</dbReference>
<evidence type="ECO:0000256" key="1">
    <source>
        <dbReference type="ARBA" id="ARBA00010830"/>
    </source>
</evidence>
<evidence type="ECO:0000256" key="2">
    <source>
        <dbReference type="ARBA" id="ARBA00022801"/>
    </source>
</evidence>
<dbReference type="EMBL" id="JAVKGR010000002">
    <property type="protein sequence ID" value="MDR8018700.1"/>
    <property type="molecule type" value="Genomic_DNA"/>
</dbReference>
<dbReference type="InterPro" id="IPR023346">
    <property type="entry name" value="Lysozyme-like_dom_sf"/>
</dbReference>
<evidence type="ECO:0000256" key="3">
    <source>
        <dbReference type="SAM" id="MobiDB-lite"/>
    </source>
</evidence>
<evidence type="ECO:0000313" key="7">
    <source>
        <dbReference type="Proteomes" id="UP001251870"/>
    </source>
</evidence>
<evidence type="ECO:0000259" key="5">
    <source>
        <dbReference type="PROSITE" id="PS51782"/>
    </source>
</evidence>
<organism evidence="6 7">
    <name type="scientific">Nesterenkonia aerolata</name>
    <dbReference type="NCBI Taxonomy" id="3074079"/>
    <lineage>
        <taxon>Bacteria</taxon>
        <taxon>Bacillati</taxon>
        <taxon>Actinomycetota</taxon>
        <taxon>Actinomycetes</taxon>
        <taxon>Micrococcales</taxon>
        <taxon>Micrococcaceae</taxon>
        <taxon>Nesterenkonia</taxon>
    </lineage>
</organism>
<evidence type="ECO:0000256" key="4">
    <source>
        <dbReference type="SAM" id="SignalP"/>
    </source>
</evidence>
<feature type="signal peptide" evidence="4">
    <location>
        <begin position="1"/>
        <end position="34"/>
    </location>
</feature>
<dbReference type="CDD" id="cd13925">
    <property type="entry name" value="RPF"/>
    <property type="match status" value="1"/>
</dbReference>
<dbReference type="InterPro" id="IPR036779">
    <property type="entry name" value="LysM_dom_sf"/>
</dbReference>
<keyword evidence="4" id="KW-0732">Signal</keyword>
<comment type="caution">
    <text evidence="6">The sequence shown here is derived from an EMBL/GenBank/DDBJ whole genome shotgun (WGS) entry which is preliminary data.</text>
</comment>
<dbReference type="SUPFAM" id="SSF54106">
    <property type="entry name" value="LysM domain"/>
    <property type="match status" value="1"/>
</dbReference>
<reference evidence="6 7" key="1">
    <citation type="submission" date="2023-09" db="EMBL/GenBank/DDBJ databases">
        <title>Description of three actinobacteria isolated from air of manufacturing shop in a pharmaceutical factory.</title>
        <authorList>
            <person name="Zhang D.-F."/>
        </authorList>
    </citation>
    <scope>NUCLEOTIDE SEQUENCE [LARGE SCALE GENOMIC DNA]</scope>
    <source>
        <strain evidence="6 7">LY-0111</strain>
    </source>
</reference>
<dbReference type="PROSITE" id="PS51782">
    <property type="entry name" value="LYSM"/>
    <property type="match status" value="1"/>
</dbReference>
<gene>
    <name evidence="6" type="ORF">RIL96_03860</name>
</gene>
<dbReference type="Gene3D" id="3.10.350.10">
    <property type="entry name" value="LysM domain"/>
    <property type="match status" value="1"/>
</dbReference>